<name>A0A1H6X701_9FLAO</name>
<protein>
    <submittedName>
        <fullName evidence="6">Solute carrier family 13 (Sodium-dependent dicarboxylate transporter), member 2/3/5</fullName>
    </submittedName>
</protein>
<dbReference type="Pfam" id="PF00939">
    <property type="entry name" value="Na_sulph_symp"/>
    <property type="match status" value="1"/>
</dbReference>
<evidence type="ECO:0000256" key="5">
    <source>
        <dbReference type="SAM" id="Phobius"/>
    </source>
</evidence>
<feature type="transmembrane region" description="Helical" evidence="5">
    <location>
        <begin position="81"/>
        <end position="114"/>
    </location>
</feature>
<sequence length="503" mass="55133">MHLKVVILTVKCLNMEFDYFDKIRKIRTGIRFYSELLIEASWNVWNIKTRVGIFFFSLVAALLGTYFLSPDVFTEAQRYTMFILIFSILLWATEAIPPFAVGIMIIGFLVYTMGNMQGATISPQEISATWSDSVIWIFLGGFFLSEGMRKTNLDLSLFKKTISVFGSNPNTLVLGIIIVTSVLSLIISNTATAAMVLASVMPLIDREGKDSHMSKAILISIPAAATFAGMMSMVSTPPNLIVVNVLKSKGFDVTFSQWLLLGFIPAVVLLGGFWYAVVRKYTSKVKGLDVSFANKALDMTNNMRLQRLAVIVILVVTVLMWMLGSRLHIPTAGAAMVPIMFLPMLGIITAEDVRRLPWDTLMLVAGGLSLGMAIKELLAPYYSQFLAGMEFNMIVMMIIFAVVTVLFSNIMSSTATATIVINIAAIVLPPDQLLPVGLVVGLCSSCGLFLPVSTPPNAIVFGTGMLKQKDFVLGGLFGAILGTTIIILWVLFLQHFTGFFEAI</sequence>
<proteinExistence type="predicted"/>
<feature type="transmembrane region" description="Helical" evidence="5">
    <location>
        <begin position="51"/>
        <end position="69"/>
    </location>
</feature>
<keyword evidence="3 5" id="KW-1133">Transmembrane helix</keyword>
<evidence type="ECO:0000256" key="3">
    <source>
        <dbReference type="ARBA" id="ARBA00022989"/>
    </source>
</evidence>
<feature type="transmembrane region" description="Helical" evidence="5">
    <location>
        <begin position="305"/>
        <end position="323"/>
    </location>
</feature>
<dbReference type="PANTHER" id="PTHR10283:SF92">
    <property type="entry name" value="LOW-AFFINITY PHOSPHATE TRANSPORTER PHO91"/>
    <property type="match status" value="1"/>
</dbReference>
<dbReference type="NCBIfam" id="TIGR00785">
    <property type="entry name" value="dass"/>
    <property type="match status" value="1"/>
</dbReference>
<dbReference type="PANTHER" id="PTHR10283">
    <property type="entry name" value="SOLUTE CARRIER FAMILY 13 MEMBER"/>
    <property type="match status" value="1"/>
</dbReference>
<dbReference type="GO" id="GO:0005315">
    <property type="term" value="F:phosphate transmembrane transporter activity"/>
    <property type="evidence" value="ECO:0007669"/>
    <property type="project" value="TreeGrafter"/>
</dbReference>
<keyword evidence="2 5" id="KW-0812">Transmembrane</keyword>
<feature type="transmembrane region" description="Helical" evidence="5">
    <location>
        <begin position="433"/>
        <end position="452"/>
    </location>
</feature>
<dbReference type="AlphaFoldDB" id="A0A1H6X701"/>
<dbReference type="Proteomes" id="UP000183077">
    <property type="component" value="Unassembled WGS sequence"/>
</dbReference>
<dbReference type="GO" id="GO:0005886">
    <property type="term" value="C:plasma membrane"/>
    <property type="evidence" value="ECO:0007669"/>
    <property type="project" value="TreeGrafter"/>
</dbReference>
<dbReference type="InterPro" id="IPR001898">
    <property type="entry name" value="SLC13A/DASS"/>
</dbReference>
<feature type="transmembrane region" description="Helical" evidence="5">
    <location>
        <begin position="216"/>
        <end position="235"/>
    </location>
</feature>
<evidence type="ECO:0000256" key="4">
    <source>
        <dbReference type="ARBA" id="ARBA00023136"/>
    </source>
</evidence>
<feature type="transmembrane region" description="Helical" evidence="5">
    <location>
        <begin position="255"/>
        <end position="277"/>
    </location>
</feature>
<accession>A0A1H6X701</accession>
<feature type="transmembrane region" description="Helical" evidence="5">
    <location>
        <begin position="360"/>
        <end position="382"/>
    </location>
</feature>
<evidence type="ECO:0000256" key="2">
    <source>
        <dbReference type="ARBA" id="ARBA00022692"/>
    </source>
</evidence>
<gene>
    <name evidence="6" type="ORF">SAMN04488018_11671</name>
</gene>
<feature type="transmembrane region" description="Helical" evidence="5">
    <location>
        <begin position="472"/>
        <end position="493"/>
    </location>
</feature>
<evidence type="ECO:0000313" key="7">
    <source>
        <dbReference type="Proteomes" id="UP000183077"/>
    </source>
</evidence>
<comment type="subcellular location">
    <subcellularLocation>
        <location evidence="1">Membrane</location>
        <topology evidence="1">Multi-pass membrane protein</topology>
    </subcellularLocation>
</comment>
<feature type="transmembrane region" description="Helical" evidence="5">
    <location>
        <begin position="329"/>
        <end position="348"/>
    </location>
</feature>
<feature type="transmembrane region" description="Helical" evidence="5">
    <location>
        <begin position="126"/>
        <end position="145"/>
    </location>
</feature>
<evidence type="ECO:0000256" key="1">
    <source>
        <dbReference type="ARBA" id="ARBA00004141"/>
    </source>
</evidence>
<feature type="transmembrane region" description="Helical" evidence="5">
    <location>
        <begin position="172"/>
        <end position="204"/>
    </location>
</feature>
<keyword evidence="4 5" id="KW-0472">Membrane</keyword>
<dbReference type="EMBL" id="FNYS01000016">
    <property type="protein sequence ID" value="SEJ20652.1"/>
    <property type="molecule type" value="Genomic_DNA"/>
</dbReference>
<feature type="transmembrane region" description="Helical" evidence="5">
    <location>
        <begin position="394"/>
        <end position="421"/>
    </location>
</feature>
<evidence type="ECO:0000313" key="6">
    <source>
        <dbReference type="EMBL" id="SEJ20652.1"/>
    </source>
</evidence>
<reference evidence="6 7" key="1">
    <citation type="submission" date="2016-10" db="EMBL/GenBank/DDBJ databases">
        <authorList>
            <person name="de Groot N.N."/>
        </authorList>
    </citation>
    <scope>NUCLEOTIDE SEQUENCE [LARGE SCALE GENOMIC DNA]</scope>
    <source>
        <strain evidence="6 7">DSM 23048</strain>
    </source>
</reference>
<organism evidence="6 7">
    <name type="scientific">Myroides marinus</name>
    <dbReference type="NCBI Taxonomy" id="703342"/>
    <lineage>
        <taxon>Bacteria</taxon>
        <taxon>Pseudomonadati</taxon>
        <taxon>Bacteroidota</taxon>
        <taxon>Flavobacteriia</taxon>
        <taxon>Flavobacteriales</taxon>
        <taxon>Flavobacteriaceae</taxon>
        <taxon>Myroides</taxon>
    </lineage>
</organism>